<feature type="compositionally biased region" description="Basic and acidic residues" evidence="1">
    <location>
        <begin position="106"/>
        <end position="132"/>
    </location>
</feature>
<reference evidence="2" key="1">
    <citation type="submission" date="2023-03" db="EMBL/GenBank/DDBJ databases">
        <title>Massive genome expansion in bonnet fungi (Mycena s.s.) driven by repeated elements and novel gene families across ecological guilds.</title>
        <authorList>
            <consortium name="Lawrence Berkeley National Laboratory"/>
            <person name="Harder C.B."/>
            <person name="Miyauchi S."/>
            <person name="Viragh M."/>
            <person name="Kuo A."/>
            <person name="Thoen E."/>
            <person name="Andreopoulos B."/>
            <person name="Lu D."/>
            <person name="Skrede I."/>
            <person name="Drula E."/>
            <person name="Henrissat B."/>
            <person name="Morin E."/>
            <person name="Kohler A."/>
            <person name="Barry K."/>
            <person name="LaButti K."/>
            <person name="Morin E."/>
            <person name="Salamov A."/>
            <person name="Lipzen A."/>
            <person name="Mereny Z."/>
            <person name="Hegedus B."/>
            <person name="Baldrian P."/>
            <person name="Stursova M."/>
            <person name="Weitz H."/>
            <person name="Taylor A."/>
            <person name="Grigoriev I.V."/>
            <person name="Nagy L.G."/>
            <person name="Martin F."/>
            <person name="Kauserud H."/>
        </authorList>
    </citation>
    <scope>NUCLEOTIDE SEQUENCE</scope>
    <source>
        <strain evidence="2">CBHHK173m</strain>
    </source>
</reference>
<dbReference type="Proteomes" id="UP001222325">
    <property type="component" value="Unassembled WGS sequence"/>
</dbReference>
<name>A0AAD6XJ11_9AGAR</name>
<feature type="region of interest" description="Disordered" evidence="1">
    <location>
        <begin position="65"/>
        <end position="180"/>
    </location>
</feature>
<accession>A0AAD6XJ11</accession>
<evidence type="ECO:0000256" key="1">
    <source>
        <dbReference type="SAM" id="MobiDB-lite"/>
    </source>
</evidence>
<protein>
    <submittedName>
        <fullName evidence="2">Uncharacterized protein</fullName>
    </submittedName>
</protein>
<evidence type="ECO:0000313" key="2">
    <source>
        <dbReference type="EMBL" id="KAJ7075068.1"/>
    </source>
</evidence>
<sequence length="180" mass="18949">MHPSHRPLNPLSHPPPSRTQASSWYRPCHVMRRVRGSLATRAVGRTEDEVLMGVGRARWAGRAGLRAGPRSLGTGATRLTGAGREEDKREIWARRGGRTCGPGPRRARDAEAGHGDGKDGDGDGDRGWESGTRRAVCIGARGEGTCPSAGDSVREIEHGVERGGSGAGPGVVSSMRRGGS</sequence>
<dbReference type="EMBL" id="JARJCN010000104">
    <property type="protein sequence ID" value="KAJ7075068.1"/>
    <property type="molecule type" value="Genomic_DNA"/>
</dbReference>
<feature type="compositionally biased region" description="Basic and acidic residues" evidence="1">
    <location>
        <begin position="152"/>
        <end position="161"/>
    </location>
</feature>
<feature type="region of interest" description="Disordered" evidence="1">
    <location>
        <begin position="1"/>
        <end position="24"/>
    </location>
</feature>
<keyword evidence="3" id="KW-1185">Reference proteome</keyword>
<feature type="compositionally biased region" description="Basic and acidic residues" evidence="1">
    <location>
        <begin position="83"/>
        <end position="93"/>
    </location>
</feature>
<evidence type="ECO:0000313" key="3">
    <source>
        <dbReference type="Proteomes" id="UP001222325"/>
    </source>
</evidence>
<gene>
    <name evidence="2" type="ORF">B0H15DRAFT_43026</name>
</gene>
<organism evidence="2 3">
    <name type="scientific">Mycena belliarum</name>
    <dbReference type="NCBI Taxonomy" id="1033014"/>
    <lineage>
        <taxon>Eukaryota</taxon>
        <taxon>Fungi</taxon>
        <taxon>Dikarya</taxon>
        <taxon>Basidiomycota</taxon>
        <taxon>Agaricomycotina</taxon>
        <taxon>Agaricomycetes</taxon>
        <taxon>Agaricomycetidae</taxon>
        <taxon>Agaricales</taxon>
        <taxon>Marasmiineae</taxon>
        <taxon>Mycenaceae</taxon>
        <taxon>Mycena</taxon>
    </lineage>
</organism>
<proteinExistence type="predicted"/>
<dbReference type="AlphaFoldDB" id="A0AAD6XJ11"/>
<comment type="caution">
    <text evidence="2">The sequence shown here is derived from an EMBL/GenBank/DDBJ whole genome shotgun (WGS) entry which is preliminary data.</text>
</comment>
<feature type="compositionally biased region" description="Low complexity" evidence="1">
    <location>
        <begin position="65"/>
        <end position="82"/>
    </location>
</feature>